<evidence type="ECO:0000256" key="1">
    <source>
        <dbReference type="ARBA" id="ARBA00004114"/>
    </source>
</evidence>
<protein>
    <recommendedName>
        <fullName evidence="13">C2H2-type domain-containing protein</fullName>
    </recommendedName>
</protein>
<dbReference type="InterPro" id="IPR058883">
    <property type="entry name" value="DZIP1_dom"/>
</dbReference>
<keyword evidence="10" id="KW-0966">Cell projection</keyword>
<feature type="compositionally biased region" description="Low complexity" evidence="12">
    <location>
        <begin position="576"/>
        <end position="586"/>
    </location>
</feature>
<accession>A0AAN9AMY9</accession>
<feature type="compositionally biased region" description="Acidic residues" evidence="12">
    <location>
        <begin position="660"/>
        <end position="669"/>
    </location>
</feature>
<dbReference type="AlphaFoldDB" id="A0AAN9AMY9"/>
<evidence type="ECO:0000313" key="14">
    <source>
        <dbReference type="EMBL" id="KAK7089968.1"/>
    </source>
</evidence>
<evidence type="ECO:0000256" key="8">
    <source>
        <dbReference type="ARBA" id="ARBA00023054"/>
    </source>
</evidence>
<comment type="subcellular location">
    <subcellularLocation>
        <location evidence="2">Cytoplasm</location>
        <location evidence="2">Cytoskeleton</location>
        <location evidence="2">Cilium basal body</location>
    </subcellularLocation>
    <subcellularLocation>
        <location evidence="1">Cytoplasm</location>
        <location evidence="1">Cytoskeleton</location>
        <location evidence="1">Microtubule organizing center</location>
        <location evidence="1">Centrosome</location>
        <location evidence="1">Centriole</location>
    </subcellularLocation>
</comment>
<feature type="domain" description="C2H2-type" evidence="13">
    <location>
        <begin position="176"/>
        <end position="197"/>
    </location>
</feature>
<keyword evidence="5" id="KW-0479">Metal-binding</keyword>
<evidence type="ECO:0000256" key="4">
    <source>
        <dbReference type="ARBA" id="ARBA00022490"/>
    </source>
</evidence>
<feature type="compositionally biased region" description="Polar residues" evidence="12">
    <location>
        <begin position="789"/>
        <end position="798"/>
    </location>
</feature>
<feature type="coiled-coil region" evidence="11">
    <location>
        <begin position="117"/>
        <end position="155"/>
    </location>
</feature>
<feature type="compositionally biased region" description="Low complexity" evidence="12">
    <location>
        <begin position="846"/>
        <end position="856"/>
    </location>
</feature>
<dbReference type="InterPro" id="IPR013087">
    <property type="entry name" value="Znf_C2H2_type"/>
</dbReference>
<dbReference type="GO" id="GO:0005814">
    <property type="term" value="C:centriole"/>
    <property type="evidence" value="ECO:0007669"/>
    <property type="project" value="UniProtKB-SubCell"/>
</dbReference>
<evidence type="ECO:0000256" key="7">
    <source>
        <dbReference type="ARBA" id="ARBA00022833"/>
    </source>
</evidence>
<keyword evidence="4" id="KW-0963">Cytoplasm</keyword>
<dbReference type="EMBL" id="JBAMIC010000024">
    <property type="protein sequence ID" value="KAK7089968.1"/>
    <property type="molecule type" value="Genomic_DNA"/>
</dbReference>
<feature type="compositionally biased region" description="Polar residues" evidence="12">
    <location>
        <begin position="742"/>
        <end position="777"/>
    </location>
</feature>
<feature type="compositionally biased region" description="Basic residues" evidence="12">
    <location>
        <begin position="380"/>
        <end position="394"/>
    </location>
</feature>
<dbReference type="PANTHER" id="PTHR21502">
    <property type="entry name" value="ZINC FINGER PROTEIN DZIP1"/>
    <property type="match status" value="1"/>
</dbReference>
<organism evidence="14 15">
    <name type="scientific">Littorina saxatilis</name>
    <dbReference type="NCBI Taxonomy" id="31220"/>
    <lineage>
        <taxon>Eukaryota</taxon>
        <taxon>Metazoa</taxon>
        <taxon>Spiralia</taxon>
        <taxon>Lophotrochozoa</taxon>
        <taxon>Mollusca</taxon>
        <taxon>Gastropoda</taxon>
        <taxon>Caenogastropoda</taxon>
        <taxon>Littorinimorpha</taxon>
        <taxon>Littorinoidea</taxon>
        <taxon>Littorinidae</taxon>
        <taxon>Littorina</taxon>
    </lineage>
</organism>
<feature type="compositionally biased region" description="Low complexity" evidence="12">
    <location>
        <begin position="593"/>
        <end position="619"/>
    </location>
</feature>
<feature type="region of interest" description="Disordered" evidence="12">
    <location>
        <begin position="375"/>
        <end position="396"/>
    </location>
</feature>
<dbReference type="GO" id="GO:0036064">
    <property type="term" value="C:ciliary basal body"/>
    <property type="evidence" value="ECO:0007669"/>
    <property type="project" value="TreeGrafter"/>
</dbReference>
<dbReference type="GO" id="GO:0060271">
    <property type="term" value="P:cilium assembly"/>
    <property type="evidence" value="ECO:0007669"/>
    <property type="project" value="TreeGrafter"/>
</dbReference>
<comment type="similarity">
    <text evidence="3">Belongs to the DZIP C2H2-type zinc-finger protein family.</text>
</comment>
<dbReference type="Pfam" id="PF13815">
    <property type="entry name" value="Dzip-like_N"/>
    <property type="match status" value="1"/>
</dbReference>
<feature type="region of interest" description="Disordered" evidence="12">
    <location>
        <begin position="562"/>
        <end position="885"/>
    </location>
</feature>
<evidence type="ECO:0000256" key="11">
    <source>
        <dbReference type="SAM" id="Coils"/>
    </source>
</evidence>
<dbReference type="InterPro" id="IPR032714">
    <property type="entry name" value="DZIP1_N"/>
</dbReference>
<gene>
    <name evidence="14" type="ORF">V1264_009839</name>
</gene>
<feature type="compositionally biased region" description="Acidic residues" evidence="12">
    <location>
        <begin position="803"/>
        <end position="815"/>
    </location>
</feature>
<evidence type="ECO:0000256" key="10">
    <source>
        <dbReference type="ARBA" id="ARBA00023273"/>
    </source>
</evidence>
<feature type="compositionally biased region" description="Polar residues" evidence="12">
    <location>
        <begin position="829"/>
        <end position="845"/>
    </location>
</feature>
<keyword evidence="9" id="KW-0206">Cytoskeleton</keyword>
<feature type="compositionally biased region" description="Low complexity" evidence="12">
    <location>
        <begin position="650"/>
        <end position="659"/>
    </location>
</feature>
<dbReference type="PANTHER" id="PTHR21502:SF3">
    <property type="entry name" value="CILIUM ASSEMBLY PROTEIN DZIP1L"/>
    <property type="match status" value="1"/>
</dbReference>
<dbReference type="GO" id="GO:0005737">
    <property type="term" value="C:cytoplasm"/>
    <property type="evidence" value="ECO:0007669"/>
    <property type="project" value="TreeGrafter"/>
</dbReference>
<evidence type="ECO:0000256" key="5">
    <source>
        <dbReference type="ARBA" id="ARBA00022723"/>
    </source>
</evidence>
<feature type="compositionally biased region" description="Acidic residues" evidence="12">
    <location>
        <begin position="875"/>
        <end position="885"/>
    </location>
</feature>
<dbReference type="GO" id="GO:0008270">
    <property type="term" value="F:zinc ion binding"/>
    <property type="evidence" value="ECO:0007669"/>
    <property type="project" value="UniProtKB-KW"/>
</dbReference>
<keyword evidence="7" id="KW-0862">Zinc</keyword>
<sequence length="885" mass="98298">MATQYMFSPQMNYGGPMSHGPLQQPQAGNGFKNGGFAFRKRFERVDWRKMAAVDVDRISQTLDFNALQENIMNITFCNIESELDVRTVDPNFLKLFKLAQLTIEYLLYSQEYLAGLCTSLEEKAKTANEDENKLKKELEAMKKELTEVKRESHKRRKLLIAQQQLMHAGAGSYNKCPFCPKAFLNGSFLQAHIARRHGSGIGSGVSSGVGSGEPSKAYSPDHGVGDSLANNPHFEAEVSQIKKRLLATEAQLEEERKMLASLRRKEEKIMPMVADRVEAATEQQGEIHKQEIDEIKDVFMRELREVNEKYMASERALAEMEQRYGAKRSYLGTSLQDDDIDNEKELLQQQRAEVAAVREQLQKQMDDVEDKVQVTMDTHQKRRQRHKEKERKKREKELKAAIEDEVVPLNTKQQEMEVLMKSAEMEAKQRGISMYPSDEEESYALGSVTSSLRTPRATSTMGSTMGFTGTGSLNLRTSQFLEQLRLNPTLGLMRDQLSELLAEKVEKCGIPRGAPGIADQVLQNKLAMQRTQRQSYVQRYPNFMELRDHFDKQAHDRAVKILRQKKQSPRNPPPGTGSSPHPGKSPRLPPTHQSRSASAASRTGGQGSSNNTPRSSSAPSPRPRVQATPKSQPQAQPRNGTSRTPLSTGSTTEWTSTQWDSDDDSEDDISGIKPFSPSPSNARLIQSGPRSAQRPTPSPRPSPRHQAKPIVIQSRPLHGGDDDVGDILGSDGEDDVRARTQPVRTRSPASRLTSTAPQPRGQNVAQLSRSIENQLGSRGQKKPVGGVDTMSSAASKKNQAYLEDFDDESDWDDTEQPARPPPRGGGKSTRASTDLSSNTYGTSQWGGSSKGASSAKPDAKRSTSRSSFVSVTDLSSDEDMNVDNI</sequence>
<keyword evidence="8 11" id="KW-0175">Coiled coil</keyword>
<evidence type="ECO:0000256" key="2">
    <source>
        <dbReference type="ARBA" id="ARBA00004120"/>
    </source>
</evidence>
<reference evidence="14 15" key="1">
    <citation type="submission" date="2024-02" db="EMBL/GenBank/DDBJ databases">
        <title>Chromosome-scale genome assembly of the rough periwinkle Littorina saxatilis.</title>
        <authorList>
            <person name="De Jode A."/>
            <person name="Faria R."/>
            <person name="Formenti G."/>
            <person name="Sims Y."/>
            <person name="Smith T.P."/>
            <person name="Tracey A."/>
            <person name="Wood J.M.D."/>
            <person name="Zagrodzka Z.B."/>
            <person name="Johannesson K."/>
            <person name="Butlin R.K."/>
            <person name="Leder E.H."/>
        </authorList>
    </citation>
    <scope>NUCLEOTIDE SEQUENCE [LARGE SCALE GENOMIC DNA]</scope>
    <source>
        <strain evidence="14">Snail1</strain>
        <tissue evidence="14">Muscle</tissue>
    </source>
</reference>
<dbReference type="Proteomes" id="UP001374579">
    <property type="component" value="Unassembled WGS sequence"/>
</dbReference>
<name>A0AAN9AMY9_9CAEN</name>
<evidence type="ECO:0000313" key="15">
    <source>
        <dbReference type="Proteomes" id="UP001374579"/>
    </source>
</evidence>
<dbReference type="PROSITE" id="PS00028">
    <property type="entry name" value="ZINC_FINGER_C2H2_1"/>
    <property type="match status" value="1"/>
</dbReference>
<dbReference type="Pfam" id="PF25977">
    <property type="entry name" value="DZIP1"/>
    <property type="match status" value="1"/>
</dbReference>
<evidence type="ECO:0000256" key="9">
    <source>
        <dbReference type="ARBA" id="ARBA00023212"/>
    </source>
</evidence>
<comment type="caution">
    <text evidence="14">The sequence shown here is derived from an EMBL/GenBank/DDBJ whole genome shotgun (WGS) entry which is preliminary data.</text>
</comment>
<evidence type="ECO:0000259" key="13">
    <source>
        <dbReference type="PROSITE" id="PS00028"/>
    </source>
</evidence>
<proteinExistence type="inferred from homology"/>
<evidence type="ECO:0000256" key="12">
    <source>
        <dbReference type="SAM" id="MobiDB-lite"/>
    </source>
</evidence>
<evidence type="ECO:0000256" key="3">
    <source>
        <dbReference type="ARBA" id="ARBA00009131"/>
    </source>
</evidence>
<keyword evidence="6" id="KW-0863">Zinc-finger</keyword>
<evidence type="ECO:0000256" key="6">
    <source>
        <dbReference type="ARBA" id="ARBA00022771"/>
    </source>
</evidence>
<keyword evidence="15" id="KW-1185">Reference proteome</keyword>
<dbReference type="InterPro" id="IPR051241">
    <property type="entry name" value="DZIP_RILPL"/>
</dbReference>
<feature type="coiled-coil region" evidence="11">
    <location>
        <begin position="238"/>
        <end position="265"/>
    </location>
</feature>
<feature type="compositionally biased region" description="Polar residues" evidence="12">
    <location>
        <begin position="628"/>
        <end position="649"/>
    </location>
</feature>